<protein>
    <submittedName>
        <fullName evidence="8">DivIVA domain-containing protein</fullName>
    </submittedName>
</protein>
<keyword evidence="3" id="KW-0963">Cytoplasm</keyword>
<comment type="similarity">
    <text evidence="2">Belongs to the DivIVA family.</text>
</comment>
<dbReference type="AlphaFoldDB" id="A0A3D4V535"/>
<dbReference type="GO" id="GO:0005737">
    <property type="term" value="C:cytoplasm"/>
    <property type="evidence" value="ECO:0007669"/>
    <property type="project" value="UniProtKB-SubCell"/>
</dbReference>
<keyword evidence="5" id="KW-0175">Coiled coil</keyword>
<dbReference type="Proteomes" id="UP000264071">
    <property type="component" value="Unassembled WGS sequence"/>
</dbReference>
<dbReference type="Gene3D" id="6.10.250.660">
    <property type="match status" value="1"/>
</dbReference>
<keyword evidence="4" id="KW-0132">Cell division</keyword>
<dbReference type="PANTHER" id="PTHR35794:SF2">
    <property type="entry name" value="CELL DIVISION PROTEIN DIVIVA"/>
    <property type="match status" value="1"/>
</dbReference>
<evidence type="ECO:0000256" key="2">
    <source>
        <dbReference type="ARBA" id="ARBA00009008"/>
    </source>
</evidence>
<keyword evidence="6" id="KW-0131">Cell cycle</keyword>
<dbReference type="Pfam" id="PF05103">
    <property type="entry name" value="DivIVA"/>
    <property type="match status" value="1"/>
</dbReference>
<dbReference type="GO" id="GO:0051301">
    <property type="term" value="P:cell division"/>
    <property type="evidence" value="ECO:0007669"/>
    <property type="project" value="UniProtKB-KW"/>
</dbReference>
<comment type="subcellular location">
    <subcellularLocation>
        <location evidence="1">Cytoplasm</location>
    </subcellularLocation>
</comment>
<organism evidence="8 9">
    <name type="scientific">Gemmatimonas aurantiaca</name>
    <dbReference type="NCBI Taxonomy" id="173480"/>
    <lineage>
        <taxon>Bacteria</taxon>
        <taxon>Pseudomonadati</taxon>
        <taxon>Gemmatimonadota</taxon>
        <taxon>Gemmatimonadia</taxon>
        <taxon>Gemmatimonadales</taxon>
        <taxon>Gemmatimonadaceae</taxon>
        <taxon>Gemmatimonas</taxon>
    </lineage>
</organism>
<sequence>MTDEHFQGFHLTAVDVRRYDFGNALRGYDRARVDQFREQVAEELERLTRANQELDTKARNFHEQLKSFRDRDKALNEALVSAQQLRGDIREQAEREAQLIVREAQQDAERQLQTVRDEVRRAEEELQALWRTRRSYLAQLRHHLERQLTDLNAAESEPVPDFATPRAGVAQRAEPSVARDVRELPPRPVAPTPSWLDAVEEGS</sequence>
<gene>
    <name evidence="8" type="ORF">DGD08_03365</name>
</gene>
<evidence type="ECO:0000313" key="8">
    <source>
        <dbReference type="EMBL" id="HCT56233.1"/>
    </source>
</evidence>
<dbReference type="EMBL" id="DPIY01000004">
    <property type="protein sequence ID" value="HCT56233.1"/>
    <property type="molecule type" value="Genomic_DNA"/>
</dbReference>
<evidence type="ECO:0000256" key="3">
    <source>
        <dbReference type="ARBA" id="ARBA00022490"/>
    </source>
</evidence>
<name>A0A3D4V535_9BACT</name>
<accession>A0A3D4V535</accession>
<evidence type="ECO:0000256" key="7">
    <source>
        <dbReference type="SAM" id="MobiDB-lite"/>
    </source>
</evidence>
<evidence type="ECO:0000256" key="4">
    <source>
        <dbReference type="ARBA" id="ARBA00022618"/>
    </source>
</evidence>
<reference evidence="8 9" key="1">
    <citation type="journal article" date="2018" name="Nat. Biotechnol.">
        <title>A standardized bacterial taxonomy based on genome phylogeny substantially revises the tree of life.</title>
        <authorList>
            <person name="Parks D.H."/>
            <person name="Chuvochina M."/>
            <person name="Waite D.W."/>
            <person name="Rinke C."/>
            <person name="Skarshewski A."/>
            <person name="Chaumeil P.A."/>
            <person name="Hugenholtz P."/>
        </authorList>
    </citation>
    <scope>NUCLEOTIDE SEQUENCE [LARGE SCALE GENOMIC DNA]</scope>
    <source>
        <strain evidence="8">UBA8844</strain>
    </source>
</reference>
<evidence type="ECO:0000256" key="5">
    <source>
        <dbReference type="ARBA" id="ARBA00023054"/>
    </source>
</evidence>
<dbReference type="PANTHER" id="PTHR35794">
    <property type="entry name" value="CELL DIVISION PROTEIN DIVIVA"/>
    <property type="match status" value="1"/>
</dbReference>
<feature type="region of interest" description="Disordered" evidence="7">
    <location>
        <begin position="151"/>
        <end position="203"/>
    </location>
</feature>
<evidence type="ECO:0000256" key="1">
    <source>
        <dbReference type="ARBA" id="ARBA00004496"/>
    </source>
</evidence>
<dbReference type="CDD" id="cd06503">
    <property type="entry name" value="ATP-synt_Fo_b"/>
    <property type="match status" value="1"/>
</dbReference>
<proteinExistence type="inferred from homology"/>
<evidence type="ECO:0000256" key="6">
    <source>
        <dbReference type="ARBA" id="ARBA00023306"/>
    </source>
</evidence>
<comment type="caution">
    <text evidence="8">The sequence shown here is derived from an EMBL/GenBank/DDBJ whole genome shotgun (WGS) entry which is preliminary data.</text>
</comment>
<dbReference type="InterPro" id="IPR007793">
    <property type="entry name" value="DivIVA_fam"/>
</dbReference>
<dbReference type="OMA" id="RQSKIFR"/>
<dbReference type="NCBIfam" id="TIGR03544">
    <property type="entry name" value="DivI1A_domain"/>
    <property type="match status" value="1"/>
</dbReference>
<evidence type="ECO:0000313" key="9">
    <source>
        <dbReference type="Proteomes" id="UP000264071"/>
    </source>
</evidence>
<dbReference type="InterPro" id="IPR019933">
    <property type="entry name" value="DivIVA_domain"/>
</dbReference>